<evidence type="ECO:0000313" key="1">
    <source>
        <dbReference type="EMBL" id="KAJ9094310.1"/>
    </source>
</evidence>
<proteinExistence type="predicted"/>
<evidence type="ECO:0000313" key="2">
    <source>
        <dbReference type="Proteomes" id="UP001241377"/>
    </source>
</evidence>
<reference evidence="1" key="1">
    <citation type="submission" date="2023-04" db="EMBL/GenBank/DDBJ databases">
        <title>Draft Genome sequencing of Naganishia species isolated from polar environments using Oxford Nanopore Technology.</title>
        <authorList>
            <person name="Leo P."/>
            <person name="Venkateswaran K."/>
        </authorList>
    </citation>
    <scope>NUCLEOTIDE SEQUENCE</scope>
    <source>
        <strain evidence="1">MNA-CCFEE 5261</strain>
    </source>
</reference>
<keyword evidence="2" id="KW-1185">Reference proteome</keyword>
<dbReference type="Proteomes" id="UP001241377">
    <property type="component" value="Unassembled WGS sequence"/>
</dbReference>
<dbReference type="EMBL" id="JASBWR010000113">
    <property type="protein sequence ID" value="KAJ9094310.1"/>
    <property type="molecule type" value="Genomic_DNA"/>
</dbReference>
<accession>A0ACC2V5B8</accession>
<protein>
    <submittedName>
        <fullName evidence="1">Uncharacterized protein</fullName>
    </submittedName>
</protein>
<name>A0ACC2V5B8_9TREE</name>
<gene>
    <name evidence="1" type="ORF">QFC19_007995</name>
</gene>
<sequence length="778" mass="85624">MSPSLAAVKAEIKTWERTFRAKHDRNPTREDIKARRDIGKDCSDFLNHRRIIELRFLRSADKYTLYKRLVKNVGEDGAGTSTTAGNGKDTTKKPRPARDSGKDGRSDEANRAQGSAQDGTSTAIIPQQETILQTPKKNKTSDRWRRPPTTETDNDLGDQPLLGGPEVVSTYNPFLSPAKKERPSPSQTNLGKAKAYATPISDPAYRNPFESDVIPESQHEGSRNRADQSTAVSQSPSKQAFLFAPSPKRLKSLLEVNSLHALSSLASPAKGATLPAITPRTRARKRLRGEEVDDTPEKERDREGKSLKIGSRWAQARSLRLQRSNGMSQDDNSAHSTTGKGGTDWQSVGRINVWKRDVQEESMPSANGVGDQAINQFDDDDVDEEIFGPTPIKATANGSFSGTATGKRLFLDILPPLEAPISYSTTVPVPATAATKSNDIDRVVDEDLDMKDPDIRDASDVTRTPSKAMSRFLDSKPRSLAPAQGPDHSTAMDIHLEPDTSGIHSTTGAVTSAHTGPQASDAKHAEHEASDNGYDDDDDDMVLPEAIDIDVFGTGLVEEEIQDERDDLQNALVREIILSDEEDGITGVIDEDAVMDGNDRSSTAARAGGRRLRIESNRYTLQQKVAQQRSGKMSDLFDDDEFEELREIGHKDVVDEIDDDDLRGQGFNTKQPEPFQVLSKLSIQSPESKVVLKTMALQQARARAIFDARAREQLRASKRAPVYGAGEGMGNEHDDDEEGMVLNRQEMVDPFVDKGEDDDWESEPEGWKATGLPDDDDW</sequence>
<comment type="caution">
    <text evidence="1">The sequence shown here is derived from an EMBL/GenBank/DDBJ whole genome shotgun (WGS) entry which is preliminary data.</text>
</comment>
<organism evidence="1 2">
    <name type="scientific">Naganishia cerealis</name>
    <dbReference type="NCBI Taxonomy" id="610337"/>
    <lineage>
        <taxon>Eukaryota</taxon>
        <taxon>Fungi</taxon>
        <taxon>Dikarya</taxon>
        <taxon>Basidiomycota</taxon>
        <taxon>Agaricomycotina</taxon>
        <taxon>Tremellomycetes</taxon>
        <taxon>Filobasidiales</taxon>
        <taxon>Filobasidiaceae</taxon>
        <taxon>Naganishia</taxon>
    </lineage>
</organism>